<accession>A0ABR0T098</accession>
<dbReference type="EMBL" id="JAVFKD010000001">
    <property type="protein sequence ID" value="KAK5997777.1"/>
    <property type="molecule type" value="Genomic_DNA"/>
</dbReference>
<dbReference type="Pfam" id="PF20150">
    <property type="entry name" value="2EXR"/>
    <property type="match status" value="1"/>
</dbReference>
<feature type="domain" description="2EXR" evidence="1">
    <location>
        <begin position="17"/>
        <end position="133"/>
    </location>
</feature>
<dbReference type="InterPro" id="IPR045518">
    <property type="entry name" value="2EXR"/>
</dbReference>
<proteinExistence type="predicted"/>
<name>A0ABR0T098_9HYPO</name>
<gene>
    <name evidence="2" type="ORF">PT974_00137</name>
</gene>
<dbReference type="Proteomes" id="UP001338125">
    <property type="component" value="Unassembled WGS sequence"/>
</dbReference>
<comment type="caution">
    <text evidence="2">The sequence shown here is derived from an EMBL/GenBank/DDBJ whole genome shotgun (WGS) entry which is preliminary data.</text>
</comment>
<organism evidence="2 3">
    <name type="scientific">Cladobotryum mycophilum</name>
    <dbReference type="NCBI Taxonomy" id="491253"/>
    <lineage>
        <taxon>Eukaryota</taxon>
        <taxon>Fungi</taxon>
        <taxon>Dikarya</taxon>
        <taxon>Ascomycota</taxon>
        <taxon>Pezizomycotina</taxon>
        <taxon>Sordariomycetes</taxon>
        <taxon>Hypocreomycetidae</taxon>
        <taxon>Hypocreales</taxon>
        <taxon>Hypocreaceae</taxon>
        <taxon>Cladobotryum</taxon>
    </lineage>
</organism>
<evidence type="ECO:0000259" key="1">
    <source>
        <dbReference type="Pfam" id="PF20150"/>
    </source>
</evidence>
<protein>
    <recommendedName>
        <fullName evidence="1">2EXR domain-containing protein</fullName>
    </recommendedName>
</protein>
<sequence length="397" mass="45515">MASLPIKFHIPDECRTFTPFPRLPPELRDQIWRTTLSAPGMHFVKLESRGRSWRWVSMSRSLSQSTTQHNSGNAEENDEIAMEVRHEVAPKQMWDTQLVPIAPTKESDLSCYHNVHQQLTTLALTCKESLATTQSLTSRPGILRLGNGSILSLANSSDVIFLEYFPPELYETGCSFGIDPNCPDLDLIKRVAVRFCHQWQEKSSPSVCTLCGQVHDSNNRVVYPMHLYQFLARHLPNLEEFFFVDYFLLRKNKDESRDQNCCPSSKRVCHEKSPSLTIKCGNRTFYEANESEWNIKPQVSRLKDWVQDRFVRYAKMSRLSRHSNPEKVRFGLLACEWSITPPASQRRCLPAPTPSTQPRVIFRAEGVVPCRIDANVPFIFGNGAQNVFEFTFSVPSR</sequence>
<keyword evidence="3" id="KW-1185">Reference proteome</keyword>
<evidence type="ECO:0000313" key="2">
    <source>
        <dbReference type="EMBL" id="KAK5997777.1"/>
    </source>
</evidence>
<evidence type="ECO:0000313" key="3">
    <source>
        <dbReference type="Proteomes" id="UP001338125"/>
    </source>
</evidence>
<reference evidence="2 3" key="1">
    <citation type="submission" date="2024-01" db="EMBL/GenBank/DDBJ databases">
        <title>Complete genome of Cladobotryum mycophilum ATHUM6906.</title>
        <authorList>
            <person name="Christinaki A.C."/>
            <person name="Myridakis A.I."/>
            <person name="Kouvelis V.N."/>
        </authorList>
    </citation>
    <scope>NUCLEOTIDE SEQUENCE [LARGE SCALE GENOMIC DNA]</scope>
    <source>
        <strain evidence="2 3">ATHUM6906</strain>
    </source>
</reference>